<gene>
    <name evidence="3" type="ORF">FHX78_114830</name>
</gene>
<dbReference type="InterPro" id="IPR001387">
    <property type="entry name" value="Cro/C1-type_HTH"/>
</dbReference>
<accession>A0A561TL64</accession>
<organism evidence="3 4">
    <name type="scientific">Streptomyces capillispiralis</name>
    <dbReference type="NCBI Taxonomy" id="68182"/>
    <lineage>
        <taxon>Bacteria</taxon>
        <taxon>Bacillati</taxon>
        <taxon>Actinomycetota</taxon>
        <taxon>Actinomycetes</taxon>
        <taxon>Kitasatosporales</taxon>
        <taxon>Streptomycetaceae</taxon>
        <taxon>Streptomyces</taxon>
    </lineage>
</organism>
<feature type="region of interest" description="Disordered" evidence="1">
    <location>
        <begin position="154"/>
        <end position="173"/>
    </location>
</feature>
<evidence type="ECO:0000313" key="3">
    <source>
        <dbReference type="EMBL" id="TWF87812.1"/>
    </source>
</evidence>
<dbReference type="Gene3D" id="1.10.260.40">
    <property type="entry name" value="lambda repressor-like DNA-binding domains"/>
    <property type="match status" value="1"/>
</dbReference>
<keyword evidence="4" id="KW-1185">Reference proteome</keyword>
<dbReference type="PROSITE" id="PS50943">
    <property type="entry name" value="HTH_CROC1"/>
    <property type="match status" value="1"/>
</dbReference>
<dbReference type="CDD" id="cd00093">
    <property type="entry name" value="HTH_XRE"/>
    <property type="match status" value="1"/>
</dbReference>
<sequence length="408" mass="45681">MAQSISPQALVRQRLFRDMSVEELAEAVGVTSRAVRHWETGARAVGDRAFGRLLEVLHCDARDLTGNEPGTETLADLRRVAGISTEEAASVLRRKRGAQGLHLSAEKIRDLERGRHVRGWMWRSPETLGQVVRMLAQVYGVPVRVVMDAWHRSRPEDPLPVLPERQPRRPSEESMTAWQALNARQRTYLTCIFQQDQEAEAEQRQNRYAGARRQPAVEWRRMTLALSAPSDVVGYTRIQERLREAGVHDPGAGSSVAALERRGLIRVYRDRVHLDGLGDVPRTRVEMTRRGRAVTRTALGVSREAGPPAPLLSPWLWKIMVRVARAGAQGVDGSLAGRGPHYLAVGQSPDGRTPSRGFIVLRHPDGVTHGPYRWLLTDSGRRHITDHLDAYRALYPGIDTQGFEGIFD</sequence>
<dbReference type="GO" id="GO:0003677">
    <property type="term" value="F:DNA binding"/>
    <property type="evidence" value="ECO:0007669"/>
    <property type="project" value="InterPro"/>
</dbReference>
<proteinExistence type="predicted"/>
<dbReference type="OrthoDB" id="3454723at2"/>
<protein>
    <submittedName>
        <fullName evidence="3">Helix-turn-helix protein</fullName>
    </submittedName>
</protein>
<comment type="caution">
    <text evidence="3">The sequence shown here is derived from an EMBL/GenBank/DDBJ whole genome shotgun (WGS) entry which is preliminary data.</text>
</comment>
<evidence type="ECO:0000313" key="4">
    <source>
        <dbReference type="Proteomes" id="UP000316603"/>
    </source>
</evidence>
<dbReference type="InterPro" id="IPR010982">
    <property type="entry name" value="Lambda_DNA-bd_dom_sf"/>
</dbReference>
<reference evidence="3 4" key="1">
    <citation type="submission" date="2019-06" db="EMBL/GenBank/DDBJ databases">
        <title>Sequencing the genomes of 1000 actinobacteria strains.</title>
        <authorList>
            <person name="Klenk H.-P."/>
        </authorList>
    </citation>
    <scope>NUCLEOTIDE SEQUENCE [LARGE SCALE GENOMIC DNA]</scope>
    <source>
        <strain evidence="3 4">DSM 41695</strain>
    </source>
</reference>
<dbReference type="AlphaFoldDB" id="A0A561TL64"/>
<name>A0A561TL64_9ACTN</name>
<dbReference type="Pfam" id="PF01381">
    <property type="entry name" value="HTH_3"/>
    <property type="match status" value="1"/>
</dbReference>
<dbReference type="SMART" id="SM00530">
    <property type="entry name" value="HTH_XRE"/>
    <property type="match status" value="1"/>
</dbReference>
<dbReference type="SUPFAM" id="SSF47413">
    <property type="entry name" value="lambda repressor-like DNA-binding domains"/>
    <property type="match status" value="1"/>
</dbReference>
<dbReference type="EMBL" id="VIWV01000001">
    <property type="protein sequence ID" value="TWF87812.1"/>
    <property type="molecule type" value="Genomic_DNA"/>
</dbReference>
<feature type="domain" description="HTH cro/C1-type" evidence="2">
    <location>
        <begin position="10"/>
        <end position="64"/>
    </location>
</feature>
<dbReference type="RefSeq" id="WP_145869533.1">
    <property type="nucleotide sequence ID" value="NZ_BNCE01000027.1"/>
</dbReference>
<dbReference type="Proteomes" id="UP000316603">
    <property type="component" value="Unassembled WGS sequence"/>
</dbReference>
<evidence type="ECO:0000259" key="2">
    <source>
        <dbReference type="PROSITE" id="PS50943"/>
    </source>
</evidence>
<evidence type="ECO:0000256" key="1">
    <source>
        <dbReference type="SAM" id="MobiDB-lite"/>
    </source>
</evidence>